<comment type="caution">
    <text evidence="2">The sequence shown here is derived from an EMBL/GenBank/DDBJ whole genome shotgun (WGS) entry which is preliminary data.</text>
</comment>
<feature type="non-terminal residue" evidence="2">
    <location>
        <position position="30"/>
    </location>
</feature>
<dbReference type="AlphaFoldDB" id="A0A821VHJ1"/>
<organism evidence="2 3">
    <name type="scientific">Rotaria socialis</name>
    <dbReference type="NCBI Taxonomy" id="392032"/>
    <lineage>
        <taxon>Eukaryota</taxon>
        <taxon>Metazoa</taxon>
        <taxon>Spiralia</taxon>
        <taxon>Gnathifera</taxon>
        <taxon>Rotifera</taxon>
        <taxon>Eurotatoria</taxon>
        <taxon>Bdelloidea</taxon>
        <taxon>Philodinida</taxon>
        <taxon>Philodinidae</taxon>
        <taxon>Rotaria</taxon>
    </lineage>
</organism>
<proteinExistence type="predicted"/>
<gene>
    <name evidence="2" type="ORF">QYT958_LOCUS30994</name>
</gene>
<evidence type="ECO:0000313" key="3">
    <source>
        <dbReference type="Proteomes" id="UP000663848"/>
    </source>
</evidence>
<dbReference type="Proteomes" id="UP000663848">
    <property type="component" value="Unassembled WGS sequence"/>
</dbReference>
<dbReference type="EMBL" id="CAJOBR010012900">
    <property type="protein sequence ID" value="CAF4906855.1"/>
    <property type="molecule type" value="Genomic_DNA"/>
</dbReference>
<feature type="region of interest" description="Disordered" evidence="1">
    <location>
        <begin position="1"/>
        <end position="30"/>
    </location>
</feature>
<protein>
    <submittedName>
        <fullName evidence="2">Uncharacterized protein</fullName>
    </submittedName>
</protein>
<reference evidence="2" key="1">
    <citation type="submission" date="2021-02" db="EMBL/GenBank/DDBJ databases">
        <authorList>
            <person name="Nowell W R."/>
        </authorList>
    </citation>
    <scope>NUCLEOTIDE SEQUENCE</scope>
</reference>
<feature type="compositionally biased region" description="Basic and acidic residues" evidence="1">
    <location>
        <begin position="20"/>
        <end position="30"/>
    </location>
</feature>
<evidence type="ECO:0000313" key="2">
    <source>
        <dbReference type="EMBL" id="CAF4906855.1"/>
    </source>
</evidence>
<evidence type="ECO:0000256" key="1">
    <source>
        <dbReference type="SAM" id="MobiDB-lite"/>
    </source>
</evidence>
<accession>A0A821VHJ1</accession>
<sequence length="30" mass="3459">MAQDEFWTIGQRYVQSTPTTDEKKLPPPPP</sequence>
<name>A0A821VHJ1_9BILA</name>